<protein>
    <submittedName>
        <fullName evidence="6">Deoxyribonuclease Tat-D</fullName>
    </submittedName>
</protein>
<evidence type="ECO:0000256" key="5">
    <source>
        <dbReference type="PIRSR" id="PIRSR005902-1"/>
    </source>
</evidence>
<sequence>MQFTDIAVNLGDGMFRGKYHGKRRHDDDLEAVVQRAHAAGVTRQLLTGTSLKESRIVLDLAKKYNLHSTAGCHPTSTSEIDKHKGGEDGYFAELEALIDEDRKEGGAKRLISIGEVGLDYDRLKFAPRETQLKHLPRLLRLSEKYHLPLFLHDRHPEAHADFVRILKEVGYGPSWAGGVVHSFTGTTAELQELLDMGFYIGVNGCSMKTQENVDNVKIIPLDRILLETDAPWCSVTTTHASHKYIPKGLVVVDKVKPEKFVEGKGVKGRNEPAEVITIAHIVAGIKGIPVEELAKAAWDNTLRLLYPAEV</sequence>
<dbReference type="PIRSF" id="PIRSF005902">
    <property type="entry name" value="DNase_TatD"/>
    <property type="match status" value="1"/>
</dbReference>
<evidence type="ECO:0000256" key="1">
    <source>
        <dbReference type="ARBA" id="ARBA00009275"/>
    </source>
</evidence>
<evidence type="ECO:0000256" key="4">
    <source>
        <dbReference type="ARBA" id="ARBA00022801"/>
    </source>
</evidence>
<dbReference type="Pfam" id="PF01026">
    <property type="entry name" value="TatD_DNase"/>
    <property type="match status" value="1"/>
</dbReference>
<dbReference type="GO" id="GO:0008296">
    <property type="term" value="F:3'-5'-DNA exonuclease activity"/>
    <property type="evidence" value="ECO:0007669"/>
    <property type="project" value="TreeGrafter"/>
</dbReference>
<dbReference type="CDD" id="cd01310">
    <property type="entry name" value="TatD_DNAse"/>
    <property type="match status" value="1"/>
</dbReference>
<dbReference type="Gene3D" id="3.20.20.140">
    <property type="entry name" value="Metal-dependent hydrolases"/>
    <property type="match status" value="1"/>
</dbReference>
<keyword evidence="7" id="KW-1185">Reference proteome</keyword>
<feature type="binding site" evidence="5">
    <location>
        <position position="115"/>
    </location>
    <ligand>
        <name>a divalent metal cation</name>
        <dbReference type="ChEBI" id="CHEBI:60240"/>
        <label>1</label>
    </ligand>
</feature>
<accession>A0AAF0Y421</accession>
<dbReference type="PANTHER" id="PTHR10060:SF15">
    <property type="entry name" value="DEOXYRIBONUCLEASE TATDN1"/>
    <property type="match status" value="1"/>
</dbReference>
<feature type="binding site" evidence="5">
    <location>
        <position position="181"/>
    </location>
    <ligand>
        <name>a divalent metal cation</name>
        <dbReference type="ChEBI" id="CHEBI:60240"/>
        <label>2</label>
    </ligand>
</feature>
<dbReference type="GO" id="GO:0046872">
    <property type="term" value="F:metal ion binding"/>
    <property type="evidence" value="ECO:0007669"/>
    <property type="project" value="UniProtKB-KW"/>
</dbReference>
<feature type="binding site" evidence="5">
    <location>
        <position position="229"/>
    </location>
    <ligand>
        <name>a divalent metal cation</name>
        <dbReference type="ChEBI" id="CHEBI:60240"/>
        <label>1</label>
    </ligand>
</feature>
<evidence type="ECO:0000313" key="6">
    <source>
        <dbReference type="EMBL" id="WOO77679.1"/>
    </source>
</evidence>
<dbReference type="PANTHER" id="PTHR10060">
    <property type="entry name" value="TATD FAMILY DEOXYRIBONUCLEASE"/>
    <property type="match status" value="1"/>
</dbReference>
<dbReference type="Proteomes" id="UP000827549">
    <property type="component" value="Chromosome 1"/>
</dbReference>
<evidence type="ECO:0000256" key="3">
    <source>
        <dbReference type="ARBA" id="ARBA00022723"/>
    </source>
</evidence>
<reference evidence="6" key="1">
    <citation type="submission" date="2023-10" db="EMBL/GenBank/DDBJ databases">
        <authorList>
            <person name="Noh H."/>
        </authorList>
    </citation>
    <scope>NUCLEOTIDE SEQUENCE</scope>
    <source>
        <strain evidence="6">DUCC4014</strain>
    </source>
</reference>
<feature type="binding site" evidence="5">
    <location>
        <position position="152"/>
    </location>
    <ligand>
        <name>a divalent metal cation</name>
        <dbReference type="ChEBI" id="CHEBI:60240"/>
        <label>2</label>
    </ligand>
</feature>
<dbReference type="GO" id="GO:0005829">
    <property type="term" value="C:cytosol"/>
    <property type="evidence" value="ECO:0007669"/>
    <property type="project" value="TreeGrafter"/>
</dbReference>
<organism evidence="6 7">
    <name type="scientific">Vanrija pseudolonga</name>
    <dbReference type="NCBI Taxonomy" id="143232"/>
    <lineage>
        <taxon>Eukaryota</taxon>
        <taxon>Fungi</taxon>
        <taxon>Dikarya</taxon>
        <taxon>Basidiomycota</taxon>
        <taxon>Agaricomycotina</taxon>
        <taxon>Tremellomycetes</taxon>
        <taxon>Trichosporonales</taxon>
        <taxon>Trichosporonaceae</taxon>
        <taxon>Vanrija</taxon>
    </lineage>
</organism>
<name>A0AAF0Y421_9TREE</name>
<dbReference type="AlphaFoldDB" id="A0AAF0Y421"/>
<dbReference type="InterPro" id="IPR032466">
    <property type="entry name" value="Metal_Hydrolase"/>
</dbReference>
<dbReference type="GeneID" id="87804500"/>
<dbReference type="SUPFAM" id="SSF51556">
    <property type="entry name" value="Metallo-dependent hydrolases"/>
    <property type="match status" value="1"/>
</dbReference>
<proteinExistence type="inferred from homology"/>
<dbReference type="InterPro" id="IPR050891">
    <property type="entry name" value="TatD-type_Hydrolase"/>
</dbReference>
<comment type="similarity">
    <text evidence="1">Belongs to the metallo-dependent hydrolases superfamily. TatD-type hydrolase family.</text>
</comment>
<evidence type="ECO:0000313" key="7">
    <source>
        <dbReference type="Proteomes" id="UP000827549"/>
    </source>
</evidence>
<dbReference type="RefSeq" id="XP_062623711.1">
    <property type="nucleotide sequence ID" value="XM_062767727.1"/>
</dbReference>
<gene>
    <name evidence="6" type="primary">pi038</name>
    <name evidence="6" type="ORF">LOC62_01G001243</name>
</gene>
<keyword evidence="4" id="KW-0378">Hydrolase</keyword>
<dbReference type="EMBL" id="CP086714">
    <property type="protein sequence ID" value="WOO77679.1"/>
    <property type="molecule type" value="Genomic_DNA"/>
</dbReference>
<keyword evidence="3 5" id="KW-0479">Metal-binding</keyword>
<keyword evidence="2" id="KW-0540">Nuclease</keyword>
<dbReference type="InterPro" id="IPR001130">
    <property type="entry name" value="TatD-like"/>
</dbReference>
<evidence type="ECO:0000256" key="2">
    <source>
        <dbReference type="ARBA" id="ARBA00022722"/>
    </source>
</evidence>